<dbReference type="PIRSF" id="PIRSF029172">
    <property type="entry name" value="UCP029172_ABC_sbc_YnjB"/>
    <property type="match status" value="1"/>
</dbReference>
<keyword evidence="3" id="KW-1185">Reference proteome</keyword>
<evidence type="ECO:0000313" key="3">
    <source>
        <dbReference type="Proteomes" id="UP000448235"/>
    </source>
</evidence>
<organism evidence="2 3">
    <name type="scientific">Halomonas icarae</name>
    <dbReference type="NCBI Taxonomy" id="2691040"/>
    <lineage>
        <taxon>Bacteria</taxon>
        <taxon>Pseudomonadati</taxon>
        <taxon>Pseudomonadota</taxon>
        <taxon>Gammaproteobacteria</taxon>
        <taxon>Oceanospirillales</taxon>
        <taxon>Halomonadaceae</taxon>
        <taxon>Halomonas</taxon>
    </lineage>
</organism>
<dbReference type="NCBIfam" id="NF008633">
    <property type="entry name" value="PRK11622.1"/>
    <property type="match status" value="1"/>
</dbReference>
<dbReference type="SUPFAM" id="SSF53850">
    <property type="entry name" value="Periplasmic binding protein-like II"/>
    <property type="match status" value="1"/>
</dbReference>
<protein>
    <submittedName>
        <fullName evidence="2">ABC transporter substrate-binding protein</fullName>
    </submittedName>
</protein>
<dbReference type="EMBL" id="WUTS01000001">
    <property type="protein sequence ID" value="NAW13094.1"/>
    <property type="molecule type" value="Genomic_DNA"/>
</dbReference>
<reference evidence="2 3" key="1">
    <citation type="submission" date="2019-12" db="EMBL/GenBank/DDBJ databases">
        <title>Draft genome sequencing of Halomonas icarensis D1-1.</title>
        <authorList>
            <person name="Pandiyan K."/>
            <person name="Kushwaha P."/>
            <person name="Gowdham M."/>
            <person name="Chakdar H."/>
            <person name="Singh A."/>
            <person name="Kumar M."/>
            <person name="Saxena A.K."/>
        </authorList>
    </citation>
    <scope>NUCLEOTIDE SEQUENCE [LARGE SCALE GENOMIC DNA]</scope>
    <source>
        <strain evidence="2 3">D1-1</strain>
    </source>
</reference>
<dbReference type="Pfam" id="PF13416">
    <property type="entry name" value="SBP_bac_8"/>
    <property type="match status" value="1"/>
</dbReference>
<name>A0A7X5AMQ5_9GAMM</name>
<keyword evidence="1" id="KW-0732">Signal</keyword>
<dbReference type="RefSeq" id="WP_161423419.1">
    <property type="nucleotide sequence ID" value="NZ_JARWMY010000004.1"/>
</dbReference>
<proteinExistence type="predicted"/>
<dbReference type="AlphaFoldDB" id="A0A7X5AMQ5"/>
<evidence type="ECO:0000256" key="1">
    <source>
        <dbReference type="SAM" id="SignalP"/>
    </source>
</evidence>
<feature type="chain" id="PRO_5031564084" evidence="1">
    <location>
        <begin position="31"/>
        <end position="426"/>
    </location>
</feature>
<dbReference type="PANTHER" id="PTHR42779:SF1">
    <property type="entry name" value="PROTEIN YNJB"/>
    <property type="match status" value="1"/>
</dbReference>
<dbReference type="Gene3D" id="3.40.190.10">
    <property type="entry name" value="Periplasmic binding protein-like II"/>
    <property type="match status" value="3"/>
</dbReference>
<feature type="signal peptide" evidence="1">
    <location>
        <begin position="1"/>
        <end position="30"/>
    </location>
</feature>
<dbReference type="InterPro" id="IPR006059">
    <property type="entry name" value="SBP"/>
</dbReference>
<dbReference type="InterPro" id="IPR027020">
    <property type="entry name" value="YnjB"/>
</dbReference>
<sequence length="426" mass="46949">MLQYRPARLTTALTCVSLGLLGLASATPLAASPNLDDWQAVREQARGQTVYWNAWGGDTRTNGYIAWVAERMAEDHGVEVVHVKLDDTSTAVSRVIAEKAANNLGDGSIDLIWLNGENFAAMREHELLYGPFTEALPNFALTRPTDNPEVITDFTLPTEGFESPWGKAQITFYYDSHELRGDSDELRGDSQEVENPPGSIEALLDWSRANPGRFSYPRIPDFTGSTFLKQALIALADDRQPLYAPVEESDFATITAPLWDYLDALHPHLWRGGRQFPNSGPELRSLMGAGELSLAFTFYPSEPAAAVADFELPASTRSYVLNDGTLGNVHFVAIPFNSPNKAGALVLADFLLSPEAQAHKQDLAVWGDRTVLDVAHLDDATRRRFTIDADSPAMLPPEALSRTLPEPHPSWMTALQEAWQARYVAQ</sequence>
<dbReference type="PANTHER" id="PTHR42779">
    <property type="entry name" value="PROTEIN YNJB"/>
    <property type="match status" value="1"/>
</dbReference>
<gene>
    <name evidence="2" type="ORF">GRB80_09560</name>
</gene>
<comment type="caution">
    <text evidence="2">The sequence shown here is derived from an EMBL/GenBank/DDBJ whole genome shotgun (WGS) entry which is preliminary data.</text>
</comment>
<dbReference type="Proteomes" id="UP000448235">
    <property type="component" value="Unassembled WGS sequence"/>
</dbReference>
<evidence type="ECO:0000313" key="2">
    <source>
        <dbReference type="EMBL" id="NAW13094.1"/>
    </source>
</evidence>
<accession>A0A7X5AMQ5</accession>